<protein>
    <submittedName>
        <fullName evidence="1">Uncharacterized protein</fullName>
    </submittedName>
</protein>
<evidence type="ECO:0000313" key="1">
    <source>
        <dbReference type="EMBL" id="KAA5543140.1"/>
    </source>
</evidence>
<organism evidence="1 2">
    <name type="scientific">Roseiconus nitratireducens</name>
    <dbReference type="NCBI Taxonomy" id="2605748"/>
    <lineage>
        <taxon>Bacteria</taxon>
        <taxon>Pseudomonadati</taxon>
        <taxon>Planctomycetota</taxon>
        <taxon>Planctomycetia</taxon>
        <taxon>Pirellulales</taxon>
        <taxon>Pirellulaceae</taxon>
        <taxon>Roseiconus</taxon>
    </lineage>
</organism>
<accession>A0A5M6D9N1</accession>
<proteinExistence type="predicted"/>
<comment type="caution">
    <text evidence="1">The sequence shown here is derived from an EMBL/GenBank/DDBJ whole genome shotgun (WGS) entry which is preliminary data.</text>
</comment>
<name>A0A5M6D9N1_9BACT</name>
<sequence>MMKKPDKQKGLLLVFIETQRQRWFVAAIKLSGELVPLLRSEEGNLEDYLSSEFEEQVTFLRHRLAGVLQRGCDRLWGRAIKPTQFVLVADQDFDPQTPELTSAVAEHFVEWMINPPVVFLKEDAVGAADDSVQFDRVAGEIDAQDQEILKAAFSQLADSIVNESLWELVPNKPSS</sequence>
<dbReference type="RefSeq" id="WP_161604476.1">
    <property type="nucleotide sequence ID" value="NZ_VWOX01000006.1"/>
</dbReference>
<dbReference type="EMBL" id="VWOX01000006">
    <property type="protein sequence ID" value="KAA5543140.1"/>
    <property type="molecule type" value="Genomic_DNA"/>
</dbReference>
<evidence type="ECO:0000313" key="2">
    <source>
        <dbReference type="Proteomes" id="UP000324479"/>
    </source>
</evidence>
<dbReference type="Proteomes" id="UP000324479">
    <property type="component" value="Unassembled WGS sequence"/>
</dbReference>
<dbReference type="AlphaFoldDB" id="A0A5M6D9N1"/>
<gene>
    <name evidence="1" type="ORF">FYK55_12720</name>
</gene>
<reference evidence="1 2" key="1">
    <citation type="submission" date="2019-08" db="EMBL/GenBank/DDBJ databases">
        <authorList>
            <person name="Dhanesh K."/>
            <person name="Kumar G."/>
            <person name="Sasikala C."/>
            <person name="Venkata Ramana C."/>
        </authorList>
    </citation>
    <scope>NUCLEOTIDE SEQUENCE [LARGE SCALE GENOMIC DNA]</scope>
    <source>
        <strain evidence="1 2">JC645</strain>
    </source>
</reference>
<keyword evidence="2" id="KW-1185">Reference proteome</keyword>